<dbReference type="SMART" id="SM00448">
    <property type="entry name" value="REC"/>
    <property type="match status" value="1"/>
</dbReference>
<dbReference type="CDD" id="cd17574">
    <property type="entry name" value="REC_OmpR"/>
    <property type="match status" value="1"/>
</dbReference>
<evidence type="ECO:0000256" key="2">
    <source>
        <dbReference type="ARBA" id="ARBA00022490"/>
    </source>
</evidence>
<dbReference type="PANTHER" id="PTHR48111">
    <property type="entry name" value="REGULATOR OF RPOS"/>
    <property type="match status" value="1"/>
</dbReference>
<dbReference type="InterPro" id="IPR011006">
    <property type="entry name" value="CheY-like_superfamily"/>
</dbReference>
<reference evidence="16 17" key="1">
    <citation type="submission" date="2016-12" db="EMBL/GenBank/DDBJ databases">
        <title>Domibacillus sp. SAOS 44 whole genome sequencing.</title>
        <authorList>
            <person name="Verma A."/>
            <person name="Krishnamurthi S."/>
        </authorList>
    </citation>
    <scope>NUCLEOTIDE SEQUENCE [LARGE SCALE GENOMIC DNA]</scope>
    <source>
        <strain evidence="16 17">SAOS 44</strain>
    </source>
</reference>
<dbReference type="GO" id="GO:0000976">
    <property type="term" value="F:transcription cis-regulatory region binding"/>
    <property type="evidence" value="ECO:0007669"/>
    <property type="project" value="TreeGrafter"/>
</dbReference>
<evidence type="ECO:0000256" key="10">
    <source>
        <dbReference type="ARBA" id="ARBA00037471"/>
    </source>
</evidence>
<evidence type="ECO:0000256" key="5">
    <source>
        <dbReference type="ARBA" id="ARBA00023015"/>
    </source>
</evidence>
<dbReference type="CDD" id="cd00383">
    <property type="entry name" value="trans_reg_C"/>
    <property type="match status" value="1"/>
</dbReference>
<keyword evidence="7 13" id="KW-0238">DNA-binding</keyword>
<evidence type="ECO:0000259" key="14">
    <source>
        <dbReference type="PROSITE" id="PS50110"/>
    </source>
</evidence>
<name>A0A1Q5P6P5_9BACI</name>
<feature type="DNA-binding region" description="OmpR/PhoB-type" evidence="13">
    <location>
        <begin position="125"/>
        <end position="223"/>
    </location>
</feature>
<keyword evidence="17" id="KW-1185">Reference proteome</keyword>
<dbReference type="SUPFAM" id="SSF52172">
    <property type="entry name" value="CheY-like"/>
    <property type="match status" value="1"/>
</dbReference>
<evidence type="ECO:0000259" key="15">
    <source>
        <dbReference type="PROSITE" id="PS51755"/>
    </source>
</evidence>
<comment type="subcellular location">
    <subcellularLocation>
        <location evidence="1">Cytoplasm</location>
    </subcellularLocation>
</comment>
<dbReference type="Pfam" id="PF00486">
    <property type="entry name" value="Trans_reg_C"/>
    <property type="match status" value="1"/>
</dbReference>
<evidence type="ECO:0000313" key="16">
    <source>
        <dbReference type="EMBL" id="OKL37848.1"/>
    </source>
</evidence>
<gene>
    <name evidence="16" type="ORF">BLL40_03215</name>
</gene>
<dbReference type="Gene3D" id="3.40.50.2300">
    <property type="match status" value="1"/>
</dbReference>
<accession>A0A1Q5P6P5</accession>
<dbReference type="PROSITE" id="PS51755">
    <property type="entry name" value="OMPR_PHOB"/>
    <property type="match status" value="1"/>
</dbReference>
<dbReference type="EMBL" id="MRWQ01000002">
    <property type="protein sequence ID" value="OKL37848.1"/>
    <property type="molecule type" value="Genomic_DNA"/>
</dbReference>
<dbReference type="FunFam" id="1.10.10.10:FF:000018">
    <property type="entry name" value="DNA-binding response regulator ResD"/>
    <property type="match status" value="1"/>
</dbReference>
<evidence type="ECO:0000256" key="1">
    <source>
        <dbReference type="ARBA" id="ARBA00004496"/>
    </source>
</evidence>
<proteinExistence type="predicted"/>
<feature type="domain" description="Response regulatory" evidence="14">
    <location>
        <begin position="4"/>
        <end position="117"/>
    </location>
</feature>
<evidence type="ECO:0000256" key="13">
    <source>
        <dbReference type="PROSITE-ProRule" id="PRU01091"/>
    </source>
</evidence>
<dbReference type="SMART" id="SM00862">
    <property type="entry name" value="Trans_reg_C"/>
    <property type="match status" value="1"/>
</dbReference>
<dbReference type="InterPro" id="IPR036388">
    <property type="entry name" value="WH-like_DNA-bd_sf"/>
</dbReference>
<dbReference type="GO" id="GO:0000156">
    <property type="term" value="F:phosphorelay response regulator activity"/>
    <property type="evidence" value="ECO:0007669"/>
    <property type="project" value="TreeGrafter"/>
</dbReference>
<evidence type="ECO:0000256" key="6">
    <source>
        <dbReference type="ARBA" id="ARBA00023026"/>
    </source>
</evidence>
<keyword evidence="3 12" id="KW-0597">Phosphoprotein</keyword>
<dbReference type="AlphaFoldDB" id="A0A1Q5P6P5"/>
<keyword evidence="8" id="KW-0010">Activator</keyword>
<dbReference type="Pfam" id="PF00072">
    <property type="entry name" value="Response_reg"/>
    <property type="match status" value="1"/>
</dbReference>
<evidence type="ECO:0000256" key="8">
    <source>
        <dbReference type="ARBA" id="ARBA00023159"/>
    </source>
</evidence>
<feature type="modified residue" description="4-aspartylphosphate" evidence="12">
    <location>
        <position position="53"/>
    </location>
</feature>
<dbReference type="Gene3D" id="1.10.10.10">
    <property type="entry name" value="Winged helix-like DNA-binding domain superfamily/Winged helix DNA-binding domain"/>
    <property type="match status" value="1"/>
</dbReference>
<keyword evidence="4" id="KW-0902">Two-component regulatory system</keyword>
<protein>
    <recommendedName>
        <fullName evidence="11">Heme response regulator HssR</fullName>
    </recommendedName>
</protein>
<dbReference type="GO" id="GO:0032993">
    <property type="term" value="C:protein-DNA complex"/>
    <property type="evidence" value="ECO:0007669"/>
    <property type="project" value="TreeGrafter"/>
</dbReference>
<dbReference type="FunFam" id="3.40.50.2300:FF:000001">
    <property type="entry name" value="DNA-binding response regulator PhoB"/>
    <property type="match status" value="1"/>
</dbReference>
<keyword evidence="6" id="KW-0843">Virulence</keyword>
<evidence type="ECO:0000313" key="17">
    <source>
        <dbReference type="Proteomes" id="UP000186524"/>
    </source>
</evidence>
<keyword evidence="9" id="KW-0804">Transcription</keyword>
<comment type="function">
    <text evidence="10">Member of the two-component regulatory system HssS/HssR involved in intracellular heme homeostasis and tempering of staphylococcal virulence. Phosphorylated HssR binds to a direct repeat sequence within hrtAB promoter and activates the expression of hrtAB, an efflux pump, in response to extracellular heme, hemin, hemoglobin or blood.</text>
</comment>
<keyword evidence="5" id="KW-0805">Transcription regulation</keyword>
<dbReference type="STRING" id="1714354.BLL40_03215"/>
<dbReference type="InterPro" id="IPR001789">
    <property type="entry name" value="Sig_transdc_resp-reg_receiver"/>
</dbReference>
<comment type="caution">
    <text evidence="16">The sequence shown here is derived from an EMBL/GenBank/DDBJ whole genome shotgun (WGS) entry which is preliminary data.</text>
</comment>
<organism evidence="16 17">
    <name type="scientific">Domibacillus mangrovi</name>
    <dbReference type="NCBI Taxonomy" id="1714354"/>
    <lineage>
        <taxon>Bacteria</taxon>
        <taxon>Bacillati</taxon>
        <taxon>Bacillota</taxon>
        <taxon>Bacilli</taxon>
        <taxon>Bacillales</taxon>
        <taxon>Bacillaceae</taxon>
        <taxon>Domibacillus</taxon>
    </lineage>
</organism>
<feature type="domain" description="OmpR/PhoB-type" evidence="15">
    <location>
        <begin position="125"/>
        <end position="223"/>
    </location>
</feature>
<evidence type="ECO:0000256" key="3">
    <source>
        <dbReference type="ARBA" id="ARBA00022553"/>
    </source>
</evidence>
<evidence type="ECO:0000256" key="9">
    <source>
        <dbReference type="ARBA" id="ARBA00023163"/>
    </source>
</evidence>
<keyword evidence="2" id="KW-0963">Cytoplasm</keyword>
<dbReference type="RefSeq" id="WP_073710485.1">
    <property type="nucleotide sequence ID" value="NZ_MRWQ01000002.1"/>
</dbReference>
<evidence type="ECO:0000256" key="11">
    <source>
        <dbReference type="ARBA" id="ARBA00039976"/>
    </source>
</evidence>
<dbReference type="GO" id="GO:0005829">
    <property type="term" value="C:cytosol"/>
    <property type="evidence" value="ECO:0007669"/>
    <property type="project" value="TreeGrafter"/>
</dbReference>
<evidence type="ECO:0000256" key="12">
    <source>
        <dbReference type="PROSITE-ProRule" id="PRU00169"/>
    </source>
</evidence>
<dbReference type="PANTHER" id="PTHR48111:SF49">
    <property type="entry name" value="HEME RESPONSE REGULATOR HSSR"/>
    <property type="match status" value="1"/>
</dbReference>
<evidence type="ECO:0000256" key="7">
    <source>
        <dbReference type="ARBA" id="ARBA00023125"/>
    </source>
</evidence>
<evidence type="ECO:0000256" key="4">
    <source>
        <dbReference type="ARBA" id="ARBA00023012"/>
    </source>
</evidence>
<dbReference type="InterPro" id="IPR001867">
    <property type="entry name" value="OmpR/PhoB-type_DNA-bd"/>
</dbReference>
<dbReference type="GO" id="GO:0006355">
    <property type="term" value="P:regulation of DNA-templated transcription"/>
    <property type="evidence" value="ECO:0007669"/>
    <property type="project" value="InterPro"/>
</dbReference>
<dbReference type="InterPro" id="IPR039420">
    <property type="entry name" value="WalR-like"/>
</dbReference>
<dbReference type="Proteomes" id="UP000186524">
    <property type="component" value="Unassembled WGS sequence"/>
</dbReference>
<sequence>MVGKILVVDDDKNILELVSVHLTQARYEVLKAENGIQALEILQNEFPDIAVIDVMMPGMNGFELTKKIREEQDIPILLLTSKGELEDKEQGFLAGSDDYLVKPFEPKELLFRISAILRRYDKPTDAILQVGSVTINRKSFEVTAGPSTLFMPLKEFEVLALLASKPNQVFQRAAIMEKIWGYDYEGDEQTLNTHIKRIRKRLVKLAGDVEIVTVRGVGYKLEVCNS</sequence>
<dbReference type="OrthoDB" id="9790442at2"/>
<dbReference type="PROSITE" id="PS50110">
    <property type="entry name" value="RESPONSE_REGULATORY"/>
    <property type="match status" value="1"/>
</dbReference>